<protein>
    <submittedName>
        <fullName evidence="1">Uncharacterized protein</fullName>
    </submittedName>
</protein>
<name>A0A2G8LPQ9_STIJA</name>
<evidence type="ECO:0000313" key="1">
    <source>
        <dbReference type="EMBL" id="PIK62249.1"/>
    </source>
</evidence>
<dbReference type="Proteomes" id="UP000230750">
    <property type="component" value="Unassembled WGS sequence"/>
</dbReference>
<dbReference type="EMBL" id="MRZV01000016">
    <property type="protein sequence ID" value="PIK62249.1"/>
    <property type="molecule type" value="Genomic_DNA"/>
</dbReference>
<keyword evidence="2" id="KW-1185">Reference proteome</keyword>
<evidence type="ECO:0000313" key="2">
    <source>
        <dbReference type="Proteomes" id="UP000230750"/>
    </source>
</evidence>
<organism evidence="1 2">
    <name type="scientific">Stichopus japonicus</name>
    <name type="common">Sea cucumber</name>
    <dbReference type="NCBI Taxonomy" id="307972"/>
    <lineage>
        <taxon>Eukaryota</taxon>
        <taxon>Metazoa</taxon>
        <taxon>Echinodermata</taxon>
        <taxon>Eleutherozoa</taxon>
        <taxon>Echinozoa</taxon>
        <taxon>Holothuroidea</taxon>
        <taxon>Aspidochirotacea</taxon>
        <taxon>Aspidochirotida</taxon>
        <taxon>Stichopodidae</taxon>
        <taxon>Apostichopus</taxon>
    </lineage>
</organism>
<accession>A0A2G8LPQ9</accession>
<feature type="non-terminal residue" evidence="1">
    <location>
        <position position="1"/>
    </location>
</feature>
<dbReference type="AlphaFoldDB" id="A0A2G8LPQ9"/>
<reference evidence="1 2" key="1">
    <citation type="journal article" date="2017" name="PLoS Biol.">
        <title>The sea cucumber genome provides insights into morphological evolution and visceral regeneration.</title>
        <authorList>
            <person name="Zhang X."/>
            <person name="Sun L."/>
            <person name="Yuan J."/>
            <person name="Sun Y."/>
            <person name="Gao Y."/>
            <person name="Zhang L."/>
            <person name="Li S."/>
            <person name="Dai H."/>
            <person name="Hamel J.F."/>
            <person name="Liu C."/>
            <person name="Yu Y."/>
            <person name="Liu S."/>
            <person name="Lin W."/>
            <person name="Guo K."/>
            <person name="Jin S."/>
            <person name="Xu P."/>
            <person name="Storey K.B."/>
            <person name="Huan P."/>
            <person name="Zhang T."/>
            <person name="Zhou Y."/>
            <person name="Zhang J."/>
            <person name="Lin C."/>
            <person name="Li X."/>
            <person name="Xing L."/>
            <person name="Huo D."/>
            <person name="Sun M."/>
            <person name="Wang L."/>
            <person name="Mercier A."/>
            <person name="Li F."/>
            <person name="Yang H."/>
            <person name="Xiang J."/>
        </authorList>
    </citation>
    <scope>NUCLEOTIDE SEQUENCE [LARGE SCALE GENOMIC DNA]</scope>
    <source>
        <strain evidence="1">Shaxun</strain>
        <tissue evidence="1">Muscle</tissue>
    </source>
</reference>
<sequence length="131" mass="14741">NIRSSEVDRREEQNKAGLQLLPLLLRENEEDFVSYTNTSNEFQKIAESASTPTVIISESTCAIAAESQVLKEGDSVDSLIHLISMFYCVNIEYPRSCNCTLTYVQKEIFEITDNKKVPAKLITFVTKVASQ</sequence>
<proteinExistence type="predicted"/>
<comment type="caution">
    <text evidence="1">The sequence shown here is derived from an EMBL/GenBank/DDBJ whole genome shotgun (WGS) entry which is preliminary data.</text>
</comment>
<gene>
    <name evidence="1" type="ORF">BSL78_00857</name>
</gene>